<dbReference type="Ensembl" id="ENSSDAT00000004068.1">
    <property type="protein sequence ID" value="ENSSDAP00000003529.1"/>
    <property type="gene ID" value="ENSSDAG00000003348.1"/>
</dbReference>
<keyword evidence="5" id="KW-0769">Symport</keyword>
<dbReference type="InterPro" id="IPR038770">
    <property type="entry name" value="Na+/solute_symporter_sf"/>
</dbReference>
<dbReference type="GO" id="GO:0008508">
    <property type="term" value="F:bile acid:sodium symporter activity"/>
    <property type="evidence" value="ECO:0007669"/>
    <property type="project" value="TreeGrafter"/>
</dbReference>
<sequence>MLTPGVIGPKSTALLFAYIMIKNFMILLSLFVTLGEARKSFLSFQNTEKTEILFFTKTEEVVIVKSSYKGKQPNSSYLFVQLEDPKMLHVVNVTKTSSDATNFTINLRADEEGETNLTIQLWDSEGRQERLIEEIKNIKVKVCTQTKKNLFQASMHVDRKILMLILPLILLNKCAFGCKIELQVLQAVWKRPLPVILGAVTQFFLLPFCGFLLSQILALPEAQAFGFIMTCTCPGGGGGYFFALLLEGDVTLAILMTCTSTLLALIMMPINSYIYSKILGLSGIFHIPVFKIVSTLLFILIPISVGIIIKRRIPEKANLLEKIIRPLSFILMFVGIYLTFGMGLMFLKTANLEVLLLGLSVPALGLLFGYSFSKICMLPLPVCKTVAIESGILNSFLALAIIQLSLSQSKANLASLAPFTVAMCSGCEMLLILLQFLFSCLFFFFFLSFFFF</sequence>
<accession>A0A8C9UK53</accession>
<evidence type="ECO:0000259" key="9">
    <source>
        <dbReference type="Pfam" id="PF24690"/>
    </source>
</evidence>
<dbReference type="Proteomes" id="UP000694422">
    <property type="component" value="Unplaced"/>
</dbReference>
<evidence type="ECO:0000256" key="4">
    <source>
        <dbReference type="ARBA" id="ARBA00022692"/>
    </source>
</evidence>
<dbReference type="PANTHER" id="PTHR10361">
    <property type="entry name" value="SODIUM-BILE ACID COTRANSPORTER"/>
    <property type="match status" value="1"/>
</dbReference>
<dbReference type="PANTHER" id="PTHR10361:SF29">
    <property type="entry name" value="SODIUM_BILE ACID COTRANSPORTER 5"/>
    <property type="match status" value="1"/>
</dbReference>
<keyword evidence="6 8" id="KW-1133">Transmembrane helix</keyword>
<protein>
    <submittedName>
        <fullName evidence="10">Solute carrier family 10 member 5</fullName>
    </submittedName>
</protein>
<reference evidence="10" key="2">
    <citation type="submission" date="2025-09" db="UniProtKB">
        <authorList>
            <consortium name="Ensembl"/>
        </authorList>
    </citation>
    <scope>IDENTIFICATION</scope>
</reference>
<name>A0A8C9UK53_SPEDA</name>
<evidence type="ECO:0000256" key="7">
    <source>
        <dbReference type="ARBA" id="ARBA00023136"/>
    </source>
</evidence>
<evidence type="ECO:0000256" key="2">
    <source>
        <dbReference type="ARBA" id="ARBA00006528"/>
    </source>
</evidence>
<comment type="similarity">
    <text evidence="2">Belongs to the bile acid:sodium symporter (BASS) (TC 2.A.28) family.</text>
</comment>
<feature type="transmembrane region" description="Helical" evidence="8">
    <location>
        <begin position="329"/>
        <end position="347"/>
    </location>
</feature>
<comment type="subcellular location">
    <subcellularLocation>
        <location evidence="1">Membrane</location>
        <topology evidence="1">Multi-pass membrane protein</topology>
    </subcellularLocation>
</comment>
<feature type="transmembrane region" description="Helical" evidence="8">
    <location>
        <begin position="385"/>
        <end position="406"/>
    </location>
</feature>
<proteinExistence type="inferred from homology"/>
<dbReference type="Pfam" id="PF01758">
    <property type="entry name" value="SBF"/>
    <property type="match status" value="1"/>
</dbReference>
<feature type="transmembrane region" description="Helical" evidence="8">
    <location>
        <begin position="427"/>
        <end position="451"/>
    </location>
</feature>
<feature type="transmembrane region" description="Helical" evidence="8">
    <location>
        <begin position="194"/>
        <end position="213"/>
    </location>
</feature>
<dbReference type="InterPro" id="IPR004710">
    <property type="entry name" value="Bilac:Na_transpt"/>
</dbReference>
<feature type="transmembrane region" description="Helical" evidence="8">
    <location>
        <begin position="225"/>
        <end position="246"/>
    </location>
</feature>
<evidence type="ECO:0000313" key="11">
    <source>
        <dbReference type="Proteomes" id="UP000694422"/>
    </source>
</evidence>
<evidence type="ECO:0000256" key="8">
    <source>
        <dbReference type="SAM" id="Phobius"/>
    </source>
</evidence>
<evidence type="ECO:0000256" key="1">
    <source>
        <dbReference type="ARBA" id="ARBA00004141"/>
    </source>
</evidence>
<keyword evidence="7 8" id="KW-0472">Membrane</keyword>
<dbReference type="Gene3D" id="1.20.1530.20">
    <property type="match status" value="1"/>
</dbReference>
<keyword evidence="11" id="KW-1185">Reference proteome</keyword>
<evidence type="ECO:0000256" key="3">
    <source>
        <dbReference type="ARBA" id="ARBA00022448"/>
    </source>
</evidence>
<dbReference type="InterPro" id="IPR057103">
    <property type="entry name" value="NTCP5_P3_N"/>
</dbReference>
<feature type="transmembrane region" description="Helical" evidence="8">
    <location>
        <begin position="354"/>
        <end position="373"/>
    </location>
</feature>
<dbReference type="InterPro" id="IPR002657">
    <property type="entry name" value="BilAc:Na_symport/Acr3"/>
</dbReference>
<feature type="transmembrane region" description="Helical" evidence="8">
    <location>
        <begin position="252"/>
        <end position="275"/>
    </location>
</feature>
<organism evidence="10 11">
    <name type="scientific">Spermophilus dauricus</name>
    <name type="common">Daurian ground squirrel</name>
    <dbReference type="NCBI Taxonomy" id="99837"/>
    <lineage>
        <taxon>Eukaryota</taxon>
        <taxon>Metazoa</taxon>
        <taxon>Chordata</taxon>
        <taxon>Craniata</taxon>
        <taxon>Vertebrata</taxon>
        <taxon>Euteleostomi</taxon>
        <taxon>Mammalia</taxon>
        <taxon>Eutheria</taxon>
        <taxon>Euarchontoglires</taxon>
        <taxon>Glires</taxon>
        <taxon>Rodentia</taxon>
        <taxon>Sciuromorpha</taxon>
        <taxon>Sciuridae</taxon>
        <taxon>Xerinae</taxon>
        <taxon>Marmotini</taxon>
        <taxon>Spermophilus</taxon>
    </lineage>
</organism>
<evidence type="ECO:0000256" key="6">
    <source>
        <dbReference type="ARBA" id="ARBA00022989"/>
    </source>
</evidence>
<dbReference type="GO" id="GO:0016020">
    <property type="term" value="C:membrane"/>
    <property type="evidence" value="ECO:0007669"/>
    <property type="project" value="UniProtKB-SubCell"/>
</dbReference>
<feature type="transmembrane region" description="Helical" evidence="8">
    <location>
        <begin position="287"/>
        <end position="309"/>
    </location>
</feature>
<keyword evidence="3" id="KW-0813">Transport</keyword>
<keyword evidence="4 8" id="KW-0812">Transmembrane</keyword>
<reference evidence="10" key="1">
    <citation type="submission" date="2025-08" db="UniProtKB">
        <authorList>
            <consortium name="Ensembl"/>
        </authorList>
    </citation>
    <scope>IDENTIFICATION</scope>
</reference>
<evidence type="ECO:0000313" key="10">
    <source>
        <dbReference type="Ensembl" id="ENSSDAP00000003529.1"/>
    </source>
</evidence>
<dbReference type="Pfam" id="PF24690">
    <property type="entry name" value="NTCP5_P3_N"/>
    <property type="match status" value="1"/>
</dbReference>
<dbReference type="AlphaFoldDB" id="A0A8C9UK53"/>
<feature type="transmembrane region" description="Helical" evidence="8">
    <location>
        <begin position="12"/>
        <end position="34"/>
    </location>
</feature>
<evidence type="ECO:0000256" key="5">
    <source>
        <dbReference type="ARBA" id="ARBA00022847"/>
    </source>
</evidence>
<feature type="domain" description="NTCP5/P3 N-terminal" evidence="9">
    <location>
        <begin position="41"/>
        <end position="143"/>
    </location>
</feature>